<evidence type="ECO:0000313" key="3">
    <source>
        <dbReference type="Proteomes" id="UP000033874"/>
    </source>
</evidence>
<proteinExistence type="predicted"/>
<protein>
    <recommendedName>
        <fullName evidence="1">Aspartyl/asparaginy/proline hydroxylase domain-containing protein</fullName>
    </recommendedName>
</protein>
<dbReference type="AlphaFoldDB" id="A0A0M3AH46"/>
<dbReference type="STRING" id="56193.YP76_25355"/>
<sequence>MRNFLRIASGVNVVPVLTALAAKPGLWNADTLRTAHPQSPHSQADDILVFFNSIPADPLDIVDDIQTQPFPAWSELPQLRPLIFDLMRLTEASQLGRVIISRLAPGARIAPHVDEGAPATFYQRYQVALQSHPGALFRIGDETVNFASGDAYWINNRAEHEVINNSNDERIALVIDMRLA</sequence>
<dbReference type="EMBL" id="LBIC01000021">
    <property type="protein sequence ID" value="KKW89407.1"/>
    <property type="molecule type" value="Genomic_DNA"/>
</dbReference>
<gene>
    <name evidence="2" type="ORF">YP76_25355</name>
</gene>
<dbReference type="SUPFAM" id="SSF51197">
    <property type="entry name" value="Clavaminate synthase-like"/>
    <property type="match status" value="1"/>
</dbReference>
<evidence type="ECO:0000259" key="1">
    <source>
        <dbReference type="Pfam" id="PF05118"/>
    </source>
</evidence>
<dbReference type="Proteomes" id="UP000033874">
    <property type="component" value="Unassembled WGS sequence"/>
</dbReference>
<name>A0A0M3AH46_9SPHN</name>
<reference evidence="2 3" key="1">
    <citation type="submission" date="2015-04" db="EMBL/GenBank/DDBJ databases">
        <title>Genome sequence of aromatic hydrocarbons-degrading Sphingobium chungbukense DJ77.</title>
        <authorList>
            <person name="Kim Y.-C."/>
            <person name="Chae J.-C."/>
        </authorList>
    </citation>
    <scope>NUCLEOTIDE SEQUENCE [LARGE SCALE GENOMIC DNA]</scope>
    <source>
        <strain evidence="2 3">DJ77</strain>
    </source>
</reference>
<dbReference type="InterPro" id="IPR027443">
    <property type="entry name" value="IPNS-like_sf"/>
</dbReference>
<comment type="caution">
    <text evidence="2">The sequence shown here is derived from an EMBL/GenBank/DDBJ whole genome shotgun (WGS) entry which is preliminary data.</text>
</comment>
<dbReference type="PATRIC" id="fig|56193.3.peg.5354"/>
<accession>A0A0M3AH46</accession>
<dbReference type="InterPro" id="IPR007803">
    <property type="entry name" value="Asp/Arg/Pro-Hydrxlase"/>
</dbReference>
<organism evidence="2 3">
    <name type="scientific">Sphingobium chungbukense</name>
    <dbReference type="NCBI Taxonomy" id="56193"/>
    <lineage>
        <taxon>Bacteria</taxon>
        <taxon>Pseudomonadati</taxon>
        <taxon>Pseudomonadota</taxon>
        <taxon>Alphaproteobacteria</taxon>
        <taxon>Sphingomonadales</taxon>
        <taxon>Sphingomonadaceae</taxon>
        <taxon>Sphingobium</taxon>
    </lineage>
</organism>
<keyword evidence="3" id="KW-1185">Reference proteome</keyword>
<feature type="domain" description="Aspartyl/asparaginy/proline hydroxylase" evidence="1">
    <location>
        <begin position="75"/>
        <end position="177"/>
    </location>
</feature>
<dbReference type="Gene3D" id="2.60.120.330">
    <property type="entry name" value="B-lactam Antibiotic, Isopenicillin N Synthase, Chain"/>
    <property type="match status" value="1"/>
</dbReference>
<dbReference type="Pfam" id="PF05118">
    <property type="entry name" value="Asp_Arg_Hydrox"/>
    <property type="match status" value="1"/>
</dbReference>
<dbReference type="RefSeq" id="WP_046766151.1">
    <property type="nucleotide sequence ID" value="NZ_LBIC01000021.1"/>
</dbReference>
<evidence type="ECO:0000313" key="2">
    <source>
        <dbReference type="EMBL" id="KKW89407.1"/>
    </source>
</evidence>